<feature type="domain" description="KTSC" evidence="2">
    <location>
        <begin position="114"/>
        <end position="155"/>
    </location>
</feature>
<gene>
    <name evidence="3" type="ORF">UFOVP325_155</name>
    <name evidence="4" type="ORF">UFOVP430_150</name>
</gene>
<feature type="region of interest" description="Disordered" evidence="1">
    <location>
        <begin position="223"/>
        <end position="267"/>
    </location>
</feature>
<protein>
    <submittedName>
        <fullName evidence="3">KTSC domain containing protein</fullName>
    </submittedName>
</protein>
<sequence>MANPGVPEGGKYPSRQEIQARLGSVLDGDVTGLRLDRRKLYGKQAGRIYNDALTEKDIEDGYMGAGTFYTPKSYEMSQTATDEQIDAAGGNQSAFVQWDVPTSSTQYDRPRTVAAGYDPERQTMTVVFRDGTFYNYYEVTPGEWSAFSASYSKGRPWLNKKNKNQSSDGLFIHKPRGDAGDMESIDPAIREALYRVSRTQQLKTKPKAGRTAQTLYRNRSAGDFYGLEQSSRGRKREEMKVQNRRRADIAKRGGVNPATANRQRKAS</sequence>
<dbReference type="EMBL" id="LR796481">
    <property type="protein sequence ID" value="CAB4148201.1"/>
    <property type="molecule type" value="Genomic_DNA"/>
</dbReference>
<dbReference type="EMBL" id="LR796338">
    <property type="protein sequence ID" value="CAB4137943.1"/>
    <property type="molecule type" value="Genomic_DNA"/>
</dbReference>
<reference evidence="3" key="1">
    <citation type="submission" date="2020-04" db="EMBL/GenBank/DDBJ databases">
        <authorList>
            <person name="Chiriac C."/>
            <person name="Salcher M."/>
            <person name="Ghai R."/>
            <person name="Kavagutti S V."/>
        </authorList>
    </citation>
    <scope>NUCLEOTIDE SEQUENCE</scope>
</reference>
<proteinExistence type="predicted"/>
<dbReference type="Pfam" id="PF13619">
    <property type="entry name" value="KTSC"/>
    <property type="match status" value="1"/>
</dbReference>
<accession>A0A6J5LXS9</accession>
<name>A0A6J5LXS9_9CAUD</name>
<evidence type="ECO:0000259" key="2">
    <source>
        <dbReference type="Pfam" id="PF13619"/>
    </source>
</evidence>
<evidence type="ECO:0000313" key="3">
    <source>
        <dbReference type="EMBL" id="CAB4137943.1"/>
    </source>
</evidence>
<evidence type="ECO:0000256" key="1">
    <source>
        <dbReference type="SAM" id="MobiDB-lite"/>
    </source>
</evidence>
<evidence type="ECO:0000313" key="4">
    <source>
        <dbReference type="EMBL" id="CAB4148201.1"/>
    </source>
</evidence>
<organism evidence="3">
    <name type="scientific">uncultured Caudovirales phage</name>
    <dbReference type="NCBI Taxonomy" id="2100421"/>
    <lineage>
        <taxon>Viruses</taxon>
        <taxon>Duplodnaviria</taxon>
        <taxon>Heunggongvirae</taxon>
        <taxon>Uroviricota</taxon>
        <taxon>Caudoviricetes</taxon>
        <taxon>Peduoviridae</taxon>
        <taxon>Maltschvirus</taxon>
        <taxon>Maltschvirus maltsch</taxon>
    </lineage>
</organism>
<feature type="compositionally biased region" description="Basic and acidic residues" evidence="1">
    <location>
        <begin position="235"/>
        <end position="251"/>
    </location>
</feature>
<dbReference type="InterPro" id="IPR025309">
    <property type="entry name" value="KTSC_dom"/>
</dbReference>